<comment type="subcellular location">
    <subcellularLocation>
        <location evidence="4">Cell membrane</location>
        <topology evidence="4">Lipid-anchor</topology>
    </subcellularLocation>
</comment>
<feature type="region of interest" description="Disordered" evidence="6">
    <location>
        <begin position="208"/>
        <end position="234"/>
    </location>
</feature>
<keyword evidence="4" id="KW-0564">Palmitate</keyword>
<dbReference type="PROSITE" id="PS51724">
    <property type="entry name" value="SPOR"/>
    <property type="match status" value="1"/>
</dbReference>
<keyword evidence="4" id="KW-0472">Membrane</keyword>
<sequence>MPWRLPARSRFRLASVALTLPLALAACAEAQFAAQTAKAIQQPSAKTQGYYKVGDPYEIKGVWYYPTVDYSYTETGIASWYGPGFHGKLTANGEIYDENDLTAAHRTLPMPSLVRVTNLENGRALVVRVNDRGPFAHGRIIDLSRRSAQLLGIEQRGTAKVKVDILPVESQRLAEAAKQGTLIATAEAQQPQPGPSVAASPVASVRAEALPPPSSTQVARAPNPAPPPAVSRPPASAVAILANSGTQSNTGQLETVPVEQTRIYIQAGAFSDQNNAMRLSNTLRRLAPSQISETRVDGQTFYRVRLGPVASVTDADALLEQVIGSGYPGARVVVD</sequence>
<dbReference type="Pfam" id="PF03330">
    <property type="entry name" value="DPBB_1"/>
    <property type="match status" value="1"/>
</dbReference>
<dbReference type="PANTHER" id="PTHR34183">
    <property type="entry name" value="ENDOLYTIC PEPTIDOGLYCAN TRANSGLYCOSYLASE RLPA"/>
    <property type="match status" value="1"/>
</dbReference>
<dbReference type="Proteomes" id="UP000277424">
    <property type="component" value="Unassembled WGS sequence"/>
</dbReference>
<evidence type="ECO:0000256" key="3">
    <source>
        <dbReference type="ARBA" id="ARBA00023316"/>
    </source>
</evidence>
<name>A0A420WPX0_9PROT</name>
<evidence type="ECO:0000256" key="6">
    <source>
        <dbReference type="SAM" id="MobiDB-lite"/>
    </source>
</evidence>
<evidence type="ECO:0000256" key="5">
    <source>
        <dbReference type="RuleBase" id="RU003495"/>
    </source>
</evidence>
<evidence type="ECO:0000259" key="8">
    <source>
        <dbReference type="PROSITE" id="PS51724"/>
    </source>
</evidence>
<organism evidence="9 10">
    <name type="scientific">Oceanibaculum indicum</name>
    <dbReference type="NCBI Taxonomy" id="526216"/>
    <lineage>
        <taxon>Bacteria</taxon>
        <taxon>Pseudomonadati</taxon>
        <taxon>Pseudomonadota</taxon>
        <taxon>Alphaproteobacteria</taxon>
        <taxon>Rhodospirillales</taxon>
        <taxon>Oceanibaculaceae</taxon>
        <taxon>Oceanibaculum</taxon>
    </lineage>
</organism>
<evidence type="ECO:0000256" key="4">
    <source>
        <dbReference type="HAMAP-Rule" id="MF_02071"/>
    </source>
</evidence>
<dbReference type="GO" id="GO:0000270">
    <property type="term" value="P:peptidoglycan metabolic process"/>
    <property type="evidence" value="ECO:0007669"/>
    <property type="project" value="UniProtKB-UniRule"/>
</dbReference>
<dbReference type="InterPro" id="IPR007730">
    <property type="entry name" value="SPOR-like_dom"/>
</dbReference>
<dbReference type="InterPro" id="IPR012997">
    <property type="entry name" value="RplA"/>
</dbReference>
<dbReference type="InterPro" id="IPR036680">
    <property type="entry name" value="SPOR-like_sf"/>
</dbReference>
<keyword evidence="3 4" id="KW-0961">Cell wall biogenesis/degradation</keyword>
<comment type="similarity">
    <text evidence="4 5">Belongs to the RlpA family.</text>
</comment>
<feature type="domain" description="SPOR" evidence="8">
    <location>
        <begin position="257"/>
        <end position="335"/>
    </location>
</feature>
<gene>
    <name evidence="4" type="primary">rlpA</name>
    <name evidence="9" type="ORF">BCL74_0860</name>
</gene>
<dbReference type="PROSITE" id="PS51257">
    <property type="entry name" value="PROKAR_LIPOPROTEIN"/>
    <property type="match status" value="1"/>
</dbReference>
<dbReference type="PANTHER" id="PTHR34183:SF1">
    <property type="entry name" value="ENDOLYTIC PEPTIDOGLYCAN TRANSGLYCOSYLASE RLPA"/>
    <property type="match status" value="1"/>
</dbReference>
<dbReference type="EC" id="4.2.2.-" evidence="4"/>
<comment type="function">
    <text evidence="4">Lytic transglycosylase with a strong preference for naked glycan strands that lack stem peptides.</text>
</comment>
<proteinExistence type="inferred from homology"/>
<feature type="chain" id="PRO_5019598883" description="Endolytic peptidoglycan transglycosylase RlpA" evidence="7">
    <location>
        <begin position="34"/>
        <end position="335"/>
    </location>
</feature>
<feature type="signal peptide" evidence="7">
    <location>
        <begin position="1"/>
        <end position="33"/>
    </location>
</feature>
<keyword evidence="4 9" id="KW-0449">Lipoprotein</keyword>
<accession>A0A420WPX0</accession>
<dbReference type="CDD" id="cd22268">
    <property type="entry name" value="DPBB_RlpA-like"/>
    <property type="match status" value="1"/>
</dbReference>
<evidence type="ECO:0000313" key="9">
    <source>
        <dbReference type="EMBL" id="RKQ73088.1"/>
    </source>
</evidence>
<dbReference type="GO" id="GO:0071555">
    <property type="term" value="P:cell wall organization"/>
    <property type="evidence" value="ECO:0007669"/>
    <property type="project" value="UniProtKB-KW"/>
</dbReference>
<evidence type="ECO:0000256" key="1">
    <source>
        <dbReference type="ARBA" id="ARBA00022729"/>
    </source>
</evidence>
<comment type="caution">
    <text evidence="9">The sequence shown here is derived from an EMBL/GenBank/DDBJ whole genome shotgun (WGS) entry which is preliminary data.</text>
</comment>
<dbReference type="HAMAP" id="MF_02071">
    <property type="entry name" value="RlpA"/>
    <property type="match status" value="1"/>
</dbReference>
<reference evidence="9 10" key="1">
    <citation type="submission" date="2018-10" db="EMBL/GenBank/DDBJ databases">
        <title>Comparative analysis of microorganisms from saline springs in Andes Mountain Range, Colombia.</title>
        <authorList>
            <person name="Rubin E."/>
        </authorList>
    </citation>
    <scope>NUCLEOTIDE SEQUENCE [LARGE SCALE GENOMIC DNA]</scope>
    <source>
        <strain evidence="9 10">USBA 36</strain>
    </source>
</reference>
<evidence type="ECO:0000256" key="2">
    <source>
        <dbReference type="ARBA" id="ARBA00023239"/>
    </source>
</evidence>
<evidence type="ECO:0000313" key="10">
    <source>
        <dbReference type="Proteomes" id="UP000277424"/>
    </source>
</evidence>
<keyword evidence="1 7" id="KW-0732">Signal</keyword>
<dbReference type="InterPro" id="IPR036908">
    <property type="entry name" value="RlpA-like_sf"/>
</dbReference>
<protein>
    <recommendedName>
        <fullName evidence="4">Endolytic peptidoglycan transglycosylase RlpA</fullName>
        <ecNumber evidence="4">4.2.2.-</ecNumber>
    </recommendedName>
</protein>
<dbReference type="InterPro" id="IPR009009">
    <property type="entry name" value="RlpA-like_DPBB"/>
</dbReference>
<dbReference type="Gene3D" id="3.30.70.1070">
    <property type="entry name" value="Sporulation related repeat"/>
    <property type="match status" value="1"/>
</dbReference>
<dbReference type="GO" id="GO:0005886">
    <property type="term" value="C:plasma membrane"/>
    <property type="evidence" value="ECO:0007669"/>
    <property type="project" value="UniProtKB-SubCell"/>
</dbReference>
<dbReference type="NCBIfam" id="TIGR00413">
    <property type="entry name" value="rlpA"/>
    <property type="match status" value="1"/>
</dbReference>
<dbReference type="GO" id="GO:0008932">
    <property type="term" value="F:lytic endotransglycosylase activity"/>
    <property type="evidence" value="ECO:0007669"/>
    <property type="project" value="UniProtKB-UniRule"/>
</dbReference>
<dbReference type="SUPFAM" id="SSF110997">
    <property type="entry name" value="Sporulation related repeat"/>
    <property type="match status" value="1"/>
</dbReference>
<keyword evidence="2 4" id="KW-0456">Lyase</keyword>
<dbReference type="GO" id="GO:0042834">
    <property type="term" value="F:peptidoglycan binding"/>
    <property type="evidence" value="ECO:0007669"/>
    <property type="project" value="InterPro"/>
</dbReference>
<dbReference type="Pfam" id="PF05036">
    <property type="entry name" value="SPOR"/>
    <property type="match status" value="1"/>
</dbReference>
<dbReference type="EMBL" id="RBIG01000001">
    <property type="protein sequence ID" value="RKQ73088.1"/>
    <property type="molecule type" value="Genomic_DNA"/>
</dbReference>
<dbReference type="AlphaFoldDB" id="A0A420WPX0"/>
<dbReference type="Gene3D" id="2.40.40.10">
    <property type="entry name" value="RlpA-like domain"/>
    <property type="match status" value="1"/>
</dbReference>
<evidence type="ECO:0000256" key="7">
    <source>
        <dbReference type="SAM" id="SignalP"/>
    </source>
</evidence>
<keyword evidence="4" id="KW-1003">Cell membrane</keyword>
<dbReference type="InterPro" id="IPR034718">
    <property type="entry name" value="RlpA"/>
</dbReference>
<dbReference type="SUPFAM" id="SSF50685">
    <property type="entry name" value="Barwin-like endoglucanases"/>
    <property type="match status" value="1"/>
</dbReference>